<proteinExistence type="predicted"/>
<dbReference type="Pfam" id="PF00436">
    <property type="entry name" value="SSB"/>
    <property type="match status" value="1"/>
</dbReference>
<dbReference type="AlphaFoldDB" id="A0A5U3D117"/>
<organism evidence="3">
    <name type="scientific">Salmonella diarizonae</name>
    <dbReference type="NCBI Taxonomy" id="59204"/>
    <lineage>
        <taxon>Bacteria</taxon>
        <taxon>Pseudomonadati</taxon>
        <taxon>Pseudomonadota</taxon>
        <taxon>Gammaproteobacteria</taxon>
        <taxon>Enterobacterales</taxon>
        <taxon>Enterobacteriaceae</taxon>
        <taxon>Salmonella</taxon>
    </lineage>
</organism>
<dbReference type="PROSITE" id="PS50935">
    <property type="entry name" value="SSB"/>
    <property type="match status" value="1"/>
</dbReference>
<keyword evidence="1 2" id="KW-0238">DNA-binding</keyword>
<dbReference type="SUPFAM" id="SSF50249">
    <property type="entry name" value="Nucleic acid-binding proteins"/>
    <property type="match status" value="1"/>
</dbReference>
<protein>
    <submittedName>
        <fullName evidence="3">Single-stranded DNA-binding protein</fullName>
    </submittedName>
</protein>
<dbReference type="CDD" id="cd04496">
    <property type="entry name" value="SSB_OBF"/>
    <property type="match status" value="1"/>
</dbReference>
<name>A0A5U3D117_SALDZ</name>
<dbReference type="GO" id="GO:0003697">
    <property type="term" value="F:single-stranded DNA binding"/>
    <property type="evidence" value="ECO:0007669"/>
    <property type="project" value="InterPro"/>
</dbReference>
<sequence length="141" mass="15390">MAVQQRHNNPAGGYIIADYRRPTEVKRMAAQITAYGLLVEEPQTKTARNGTKMAVSRLAVYLPCDSSRNGQTTLWLSLVAFGEQADTLTGHRKGDVIIVSGGMRSARHRGKNGKVIRGYQVSADIIEPYRTTGTQEATAQA</sequence>
<dbReference type="InterPro" id="IPR000424">
    <property type="entry name" value="Primosome_PriB/ssb"/>
</dbReference>
<evidence type="ECO:0000256" key="1">
    <source>
        <dbReference type="ARBA" id="ARBA00023125"/>
    </source>
</evidence>
<dbReference type="Gene3D" id="2.40.50.140">
    <property type="entry name" value="Nucleic acid-binding proteins"/>
    <property type="match status" value="1"/>
</dbReference>
<gene>
    <name evidence="3" type="ORF">PG27_16020</name>
</gene>
<accession>A0A5U3D117</accession>
<dbReference type="EMBL" id="AAGLNK010000016">
    <property type="protein sequence ID" value="EBP3694691.1"/>
    <property type="molecule type" value="Genomic_DNA"/>
</dbReference>
<evidence type="ECO:0000256" key="2">
    <source>
        <dbReference type="PROSITE-ProRule" id="PRU00252"/>
    </source>
</evidence>
<dbReference type="InterPro" id="IPR012340">
    <property type="entry name" value="NA-bd_OB-fold"/>
</dbReference>
<evidence type="ECO:0000313" key="3">
    <source>
        <dbReference type="EMBL" id="EBP3694691.1"/>
    </source>
</evidence>
<comment type="caution">
    <text evidence="3">The sequence shown here is derived from an EMBL/GenBank/DDBJ whole genome shotgun (WGS) entry which is preliminary data.</text>
</comment>
<reference evidence="3" key="1">
    <citation type="submission" date="2018-07" db="EMBL/GenBank/DDBJ databases">
        <authorList>
            <consortium name="GenomeTrakr network: Whole genome sequencing for foodborne pathogen traceback"/>
        </authorList>
    </citation>
    <scope>NUCLEOTIDE SEQUENCE</scope>
    <source>
        <strain evidence="3">CFSAN008697</strain>
    </source>
</reference>